<keyword evidence="4" id="KW-1185">Reference proteome</keyword>
<name>A0A4P6KXA0_9BURK</name>
<gene>
    <name evidence="3" type="ORF">EWM63_12000</name>
</gene>
<dbReference type="OrthoDB" id="8891598at2"/>
<feature type="chain" id="PRO_5020238087" evidence="1">
    <location>
        <begin position="24"/>
        <end position="246"/>
    </location>
</feature>
<dbReference type="AlphaFoldDB" id="A0A4P6KXA0"/>
<feature type="domain" description="Ice-binding protein C-terminal" evidence="2">
    <location>
        <begin position="221"/>
        <end position="243"/>
    </location>
</feature>
<dbReference type="KEGG" id="plue:EWM63_12000"/>
<dbReference type="InterPro" id="IPR013424">
    <property type="entry name" value="Ice-binding_C"/>
</dbReference>
<dbReference type="EMBL" id="CP035913">
    <property type="protein sequence ID" value="QBE63606.1"/>
    <property type="molecule type" value="Genomic_DNA"/>
</dbReference>
<dbReference type="RefSeq" id="WP_130186727.1">
    <property type="nucleotide sequence ID" value="NZ_CP035913.1"/>
</dbReference>
<evidence type="ECO:0000313" key="4">
    <source>
        <dbReference type="Proteomes" id="UP000290637"/>
    </source>
</evidence>
<feature type="signal peptide" evidence="1">
    <location>
        <begin position="1"/>
        <end position="23"/>
    </location>
</feature>
<dbReference type="Pfam" id="PF07589">
    <property type="entry name" value="PEP-CTERM"/>
    <property type="match status" value="1"/>
</dbReference>
<dbReference type="Proteomes" id="UP000290637">
    <property type="component" value="Chromosome"/>
</dbReference>
<keyword evidence="1" id="KW-0732">Signal</keyword>
<organism evidence="3 4">
    <name type="scientific">Pseudoduganella lutea</name>
    <dbReference type="NCBI Taxonomy" id="321985"/>
    <lineage>
        <taxon>Bacteria</taxon>
        <taxon>Pseudomonadati</taxon>
        <taxon>Pseudomonadota</taxon>
        <taxon>Betaproteobacteria</taxon>
        <taxon>Burkholderiales</taxon>
        <taxon>Oxalobacteraceae</taxon>
        <taxon>Telluria group</taxon>
        <taxon>Pseudoduganella</taxon>
    </lineage>
</organism>
<dbReference type="NCBIfam" id="TIGR02595">
    <property type="entry name" value="PEP_CTERM"/>
    <property type="match status" value="1"/>
</dbReference>
<evidence type="ECO:0000259" key="2">
    <source>
        <dbReference type="Pfam" id="PF07589"/>
    </source>
</evidence>
<proteinExistence type="predicted"/>
<accession>A0A4P6KXA0</accession>
<protein>
    <submittedName>
        <fullName evidence="3">PEP-CTERM sorting domain-containing protein</fullName>
    </submittedName>
</protein>
<reference evidence="3 4" key="1">
    <citation type="submission" date="2019-02" db="EMBL/GenBank/DDBJ databases">
        <title>Draft Genome Sequences of Six Type Strains of the Genus Massilia.</title>
        <authorList>
            <person name="Miess H."/>
            <person name="Frediansyhah A."/>
            <person name="Gross H."/>
        </authorList>
    </citation>
    <scope>NUCLEOTIDE SEQUENCE [LARGE SCALE GENOMIC DNA]</scope>
    <source>
        <strain evidence="3 4">DSM 17473</strain>
    </source>
</reference>
<evidence type="ECO:0000313" key="3">
    <source>
        <dbReference type="EMBL" id="QBE63606.1"/>
    </source>
</evidence>
<sequence>MNMLKKVALAAALTVSTMTAALAAPINVGGVVWDPDYPIDFSSSSVQIQQIVNPNDGSLSGFGFVSTMNGYNQSQFCPGCELTFKFSGYTPTGTVGQVTSYVGGQVDIYVNFGPSTINPSDPLTMNAGNTGLGNLWLSLAGHELNGATLLGTINAISPPNLSGLGQLDVIGGIAAANFDTDQQVDGSDLSFSTSFTQPYPGDPNRVVGTGNFFGQSIATDIPEPGSLALMGLGLLGLAQVRRRKQK</sequence>
<evidence type="ECO:0000256" key="1">
    <source>
        <dbReference type="SAM" id="SignalP"/>
    </source>
</evidence>